<dbReference type="RefSeq" id="WP_074892246.1">
    <property type="nucleotide sequence ID" value="NZ_FOXO01000072.1"/>
</dbReference>
<dbReference type="OrthoDB" id="29496at2"/>
<dbReference type="Proteomes" id="UP000182624">
    <property type="component" value="Unassembled WGS sequence"/>
</dbReference>
<evidence type="ECO:0000313" key="2">
    <source>
        <dbReference type="EMBL" id="SFQ50051.1"/>
    </source>
</evidence>
<dbReference type="SUPFAM" id="SSF53098">
    <property type="entry name" value="Ribonuclease H-like"/>
    <property type="match status" value="1"/>
</dbReference>
<dbReference type="InterPro" id="IPR012337">
    <property type="entry name" value="RNaseH-like_sf"/>
</dbReference>
<keyword evidence="3" id="KW-1185">Reference proteome</keyword>
<proteinExistence type="predicted"/>
<evidence type="ECO:0000259" key="1">
    <source>
        <dbReference type="Pfam" id="PF13546"/>
    </source>
</evidence>
<name>A0A1I5Z0S4_9FIRM</name>
<reference evidence="3" key="1">
    <citation type="submission" date="2016-10" db="EMBL/GenBank/DDBJ databases">
        <authorList>
            <person name="Varghese N."/>
            <person name="Submissions S."/>
        </authorList>
    </citation>
    <scope>NUCLEOTIDE SEQUENCE [LARGE SCALE GENOMIC DNA]</scope>
    <source>
        <strain evidence="3">P18</strain>
    </source>
</reference>
<feature type="domain" description="Transposase IS701-like DDE" evidence="1">
    <location>
        <begin position="56"/>
        <end position="276"/>
    </location>
</feature>
<dbReference type="InterPro" id="IPR038721">
    <property type="entry name" value="IS701-like_DDE_dom"/>
</dbReference>
<sequence length="454" mass="52363">MSKIISQNELDTKQITDSIKIFFNKFHVSAILKSSNVKKLKGESPSNILMYAFSLVFRNKSMYMDMLLGNCSFAKDTYYRFMNSIHINWIRFTTLLASKISNDVINPATSDDRVNALVVDDSLFSRGCSKKVEMLAKVFDHAKHSFQYGFRMLTLGWTDGNTFLPVNHILLSSSGKSQVNGSNKIDTRSNGYKRRKLAVTKGTEAMIELIKEAKRAKLPADYVLFDSWFSSPKTLIAIKTIGYHVIAMIKRSEKMTFGYNGSRYNLKEIYQMNKKRRGRSKYLLSVIVDVEKDNCTIPAKVVYVRNRSNRSEYLCLISTNIDIDEEEIIRIYSKRWQIEVFFKVCKSYLKLAKECRSLSYDAMTAHVSVVFTRYMMLAVENREAEDPRTLGELFTYLVEEMADVTFVHAFTLIMKMFSDMMTEKFDLDEEEISTMIDTFISALTPAMQRQLRAA</sequence>
<dbReference type="AlphaFoldDB" id="A0A1I5Z0S4"/>
<gene>
    <name evidence="2" type="ORF">SAMN04487928_1721</name>
</gene>
<dbReference type="EMBL" id="FOXO01000072">
    <property type="protein sequence ID" value="SFQ50051.1"/>
    <property type="molecule type" value="Genomic_DNA"/>
</dbReference>
<protein>
    <submittedName>
        <fullName evidence="2">Transposase DDE domain-containing protein</fullName>
    </submittedName>
</protein>
<accession>A0A1I5Z0S4</accession>
<dbReference type="Pfam" id="PF13546">
    <property type="entry name" value="DDE_5"/>
    <property type="match status" value="1"/>
</dbReference>
<dbReference type="Gene3D" id="3.90.350.10">
    <property type="entry name" value="Transposase Inhibitor Protein From Tn5, Chain A, domain 1"/>
    <property type="match status" value="1"/>
</dbReference>
<evidence type="ECO:0000313" key="3">
    <source>
        <dbReference type="Proteomes" id="UP000182624"/>
    </source>
</evidence>
<organism evidence="2 3">
    <name type="scientific">Butyrivibrio proteoclasticus</name>
    <dbReference type="NCBI Taxonomy" id="43305"/>
    <lineage>
        <taxon>Bacteria</taxon>
        <taxon>Bacillati</taxon>
        <taxon>Bacillota</taxon>
        <taxon>Clostridia</taxon>
        <taxon>Lachnospirales</taxon>
        <taxon>Lachnospiraceae</taxon>
        <taxon>Butyrivibrio</taxon>
    </lineage>
</organism>